<organism evidence="2 3">
    <name type="scientific">Roseovarius mucosus DSM 17069</name>
    <dbReference type="NCBI Taxonomy" id="1288298"/>
    <lineage>
        <taxon>Bacteria</taxon>
        <taxon>Pseudomonadati</taxon>
        <taxon>Pseudomonadota</taxon>
        <taxon>Alphaproteobacteria</taxon>
        <taxon>Rhodobacterales</taxon>
        <taxon>Roseobacteraceae</taxon>
        <taxon>Roseovarius</taxon>
    </lineage>
</organism>
<name>A0A0A0HJ91_9RHOB</name>
<proteinExistence type="predicted"/>
<evidence type="ECO:0000256" key="1">
    <source>
        <dbReference type="SAM" id="MobiDB-lite"/>
    </source>
</evidence>
<evidence type="ECO:0000313" key="2">
    <source>
        <dbReference type="EMBL" id="KGM87240.1"/>
    </source>
</evidence>
<dbReference type="PATRIC" id="fig|1288298.3.peg.3556"/>
<protein>
    <submittedName>
        <fullName evidence="2">Uncharacterized protein</fullName>
    </submittedName>
</protein>
<dbReference type="HOGENOM" id="CLU_144183_0_0_5"/>
<dbReference type="eggNOG" id="ENOG50339GH">
    <property type="taxonomic scope" value="Bacteria"/>
</dbReference>
<comment type="caution">
    <text evidence="2">The sequence shown here is derived from an EMBL/GenBank/DDBJ whole genome shotgun (WGS) entry which is preliminary data.</text>
</comment>
<dbReference type="Proteomes" id="UP000030021">
    <property type="component" value="Unassembled WGS sequence"/>
</dbReference>
<dbReference type="EMBL" id="AONH01000016">
    <property type="protein sequence ID" value="KGM87240.1"/>
    <property type="molecule type" value="Genomic_DNA"/>
</dbReference>
<evidence type="ECO:0000313" key="3">
    <source>
        <dbReference type="Proteomes" id="UP000030021"/>
    </source>
</evidence>
<dbReference type="AlphaFoldDB" id="A0A0A0HJ91"/>
<gene>
    <name evidence="2" type="ORF">rosmuc_03544</name>
</gene>
<reference evidence="2 3" key="1">
    <citation type="submission" date="2013-01" db="EMBL/GenBank/DDBJ databases">
        <authorList>
            <person name="Fiebig A."/>
            <person name="Goeker M."/>
            <person name="Klenk H.-P.P."/>
        </authorList>
    </citation>
    <scope>NUCLEOTIDE SEQUENCE [LARGE SCALE GENOMIC DNA]</scope>
    <source>
        <strain evidence="2 3">DSM 17069</strain>
    </source>
</reference>
<feature type="region of interest" description="Disordered" evidence="1">
    <location>
        <begin position="1"/>
        <end position="29"/>
    </location>
</feature>
<sequence length="153" mass="17174">MLDELGNGPGGNPGGRFFVPFSQRGPPKHTTHEARARMVLITPDEGPTGLTTSINALEQQLADMRADLAEIYQRIRSGNLDELKNATKATTEIRQWLKIALEAETQLERRRKEDLGIVHGYALDFDDARHQIGCRLDRLKRASCKGRLPRCPE</sequence>
<accession>A0A0A0HJ91</accession>